<dbReference type="Pfam" id="PF13855">
    <property type="entry name" value="LRR_8"/>
    <property type="match status" value="1"/>
</dbReference>
<feature type="compositionally biased region" description="Polar residues" evidence="4">
    <location>
        <begin position="540"/>
        <end position="550"/>
    </location>
</feature>
<evidence type="ECO:0000256" key="2">
    <source>
        <dbReference type="ARBA" id="ARBA00022729"/>
    </source>
</evidence>
<proteinExistence type="predicted"/>
<evidence type="ECO:0000313" key="6">
    <source>
        <dbReference type="EMBL" id="KAK0131001.1"/>
    </source>
</evidence>
<keyword evidence="2" id="KW-0732">Signal</keyword>
<dbReference type="PANTHER" id="PTHR24373">
    <property type="entry name" value="SLIT RELATED LEUCINE-RICH REPEAT NEURONAL PROTEIN"/>
    <property type="match status" value="1"/>
</dbReference>
<feature type="region of interest" description="Disordered" evidence="4">
    <location>
        <begin position="104"/>
        <end position="137"/>
    </location>
</feature>
<reference evidence="6" key="1">
    <citation type="journal article" date="2023" name="Front. Mar. Sci.">
        <title>A new Merluccius polli reference genome to investigate the effects of global change in West African waters.</title>
        <authorList>
            <person name="Mateo J.L."/>
            <person name="Blanco-Fernandez C."/>
            <person name="Garcia-Vazquez E."/>
            <person name="Machado-Schiaffino G."/>
        </authorList>
    </citation>
    <scope>NUCLEOTIDE SEQUENCE</scope>
    <source>
        <strain evidence="6">C29</strain>
        <tissue evidence="6">Fin</tissue>
    </source>
</reference>
<keyword evidence="3" id="KW-0677">Repeat</keyword>
<dbReference type="InterPro" id="IPR032675">
    <property type="entry name" value="LRR_dom_sf"/>
</dbReference>
<dbReference type="SMART" id="SM00369">
    <property type="entry name" value="LRR_TYP"/>
    <property type="match status" value="3"/>
</dbReference>
<dbReference type="Gene3D" id="3.80.10.10">
    <property type="entry name" value="Ribonuclease Inhibitor"/>
    <property type="match status" value="1"/>
</dbReference>
<evidence type="ECO:0000256" key="5">
    <source>
        <dbReference type="SAM" id="Phobius"/>
    </source>
</evidence>
<dbReference type="InterPro" id="IPR003591">
    <property type="entry name" value="Leu-rich_rpt_typical-subtyp"/>
</dbReference>
<dbReference type="SUPFAM" id="SSF52058">
    <property type="entry name" value="L domain-like"/>
    <property type="match status" value="1"/>
</dbReference>
<evidence type="ECO:0000256" key="3">
    <source>
        <dbReference type="ARBA" id="ARBA00022737"/>
    </source>
</evidence>
<dbReference type="InterPro" id="IPR001611">
    <property type="entry name" value="Leu-rich_rpt"/>
</dbReference>
<name>A0AA47NLS8_MERPO</name>
<comment type="caution">
    <text evidence="6">The sequence shown here is derived from an EMBL/GenBank/DDBJ whole genome shotgun (WGS) entry which is preliminary data.</text>
</comment>
<feature type="compositionally biased region" description="Polar residues" evidence="4">
    <location>
        <begin position="123"/>
        <end position="133"/>
    </location>
</feature>
<feature type="compositionally biased region" description="Basic and acidic residues" evidence="4">
    <location>
        <begin position="554"/>
        <end position="571"/>
    </location>
</feature>
<feature type="region of interest" description="Disordered" evidence="4">
    <location>
        <begin position="531"/>
        <end position="599"/>
    </location>
</feature>
<protein>
    <submittedName>
        <fullName evidence="6">Leucine-rich repeat-containing protein 27</fullName>
    </submittedName>
</protein>
<dbReference type="EMBL" id="JAOPHQ010006581">
    <property type="protein sequence ID" value="KAK0131001.1"/>
    <property type="molecule type" value="Genomic_DNA"/>
</dbReference>
<dbReference type="InterPro" id="IPR050328">
    <property type="entry name" value="Dev_Immune_Receptor"/>
</dbReference>
<keyword evidence="7" id="KW-1185">Reference proteome</keyword>
<feature type="transmembrane region" description="Helical" evidence="5">
    <location>
        <begin position="60"/>
        <end position="80"/>
    </location>
</feature>
<dbReference type="PANTHER" id="PTHR24373:SF392">
    <property type="entry name" value="NEPHROCAN"/>
    <property type="match status" value="1"/>
</dbReference>
<dbReference type="PROSITE" id="PS51450">
    <property type="entry name" value="LRR"/>
    <property type="match status" value="2"/>
</dbReference>
<organism evidence="6 7">
    <name type="scientific">Merluccius polli</name>
    <name type="common">Benguela hake</name>
    <name type="synonym">Merluccius cadenati</name>
    <dbReference type="NCBI Taxonomy" id="89951"/>
    <lineage>
        <taxon>Eukaryota</taxon>
        <taxon>Metazoa</taxon>
        <taxon>Chordata</taxon>
        <taxon>Craniata</taxon>
        <taxon>Vertebrata</taxon>
        <taxon>Euteleostomi</taxon>
        <taxon>Actinopterygii</taxon>
        <taxon>Neopterygii</taxon>
        <taxon>Teleostei</taxon>
        <taxon>Neoteleostei</taxon>
        <taxon>Acanthomorphata</taxon>
        <taxon>Zeiogadaria</taxon>
        <taxon>Gadariae</taxon>
        <taxon>Gadiformes</taxon>
        <taxon>Gadoidei</taxon>
        <taxon>Merlucciidae</taxon>
        <taxon>Merluccius</taxon>
    </lineage>
</organism>
<keyword evidence="5" id="KW-0812">Transmembrane</keyword>
<dbReference type="Proteomes" id="UP001174136">
    <property type="component" value="Unassembled WGS sequence"/>
</dbReference>
<sequence length="637" mass="70640">MSAGQRRRAERRPGGDCAHFREAARVAVTLRRPQRPGSRMTCGWLRAGQRWRRRSAGESVVGVDAACVVVFVVVVVVVVLGEIQRQRTSDWRGFGRPAEEAVLLSGERSPSEAAPVQPPHTAPVQQPQYSPSTAAPVKQPQYSSLCEAAPVQQPQYSPSTAAPVKQPQYSSLCEAAPVQQPQYSRPSAAAPVSAAPVQQQQPVTSLGSDVANLIRRWVGGAGSLMVKGGMASDEREDIPDLRLGGECEETLETAGPNTQLSSPRVAAQTLSLSRGKLNEITESILRNGALKNLYLEGNQILKLPDSMFASLPNLVWLDLRNNLIGSLPAGIGSHRCLNTLLLEGNPISALPPELGNVLTLKGLNLRNCPIRSPPQDIMHQGLERILQYLRSAMAERPASVQRSHPEVPPVEKLRLSELVKSSVDSCGDEEEEEDEPELQRFRELKDKMILLDRAELDHGSARTTRPHGSLPVVKRSEKSKTAAMEGLKEKQDILEQRKKDQELLQKWRTNAKAMQEQKAVRLEQERRENQLRAVTRGAAPNSTQWQQRASGSPKEQDEARAARDRDLEQRIRKQVQMMQERRRKPTGTAEEEVATAEQDMRETMKLQAELLGRKQDRGKEYRLTAFTGDILPAYPNN</sequence>
<evidence type="ECO:0000256" key="4">
    <source>
        <dbReference type="SAM" id="MobiDB-lite"/>
    </source>
</evidence>
<dbReference type="AlphaFoldDB" id="A0AA47NLS8"/>
<evidence type="ECO:0000313" key="7">
    <source>
        <dbReference type="Proteomes" id="UP001174136"/>
    </source>
</evidence>
<gene>
    <name evidence="6" type="primary">LRRC27</name>
    <name evidence="6" type="ORF">N1851_034310</name>
</gene>
<accession>A0AA47NLS8</accession>
<keyword evidence="5" id="KW-1133">Transmembrane helix</keyword>
<evidence type="ECO:0000256" key="1">
    <source>
        <dbReference type="ARBA" id="ARBA00022614"/>
    </source>
</evidence>
<keyword evidence="1" id="KW-0433">Leucine-rich repeat</keyword>
<keyword evidence="5" id="KW-0472">Membrane</keyword>